<dbReference type="AlphaFoldDB" id="A0A4P8HX84"/>
<keyword evidence="11" id="KW-1185">Reference proteome</keyword>
<reference evidence="9 12" key="2">
    <citation type="submission" date="2020-08" db="EMBL/GenBank/DDBJ databases">
        <title>Genomic Encyclopedia of Type Strains, Phase III (KMG-III): the genomes of soil and plant-associated and newly described type strains.</title>
        <authorList>
            <person name="Whitman W."/>
        </authorList>
    </citation>
    <scope>NUCLEOTIDE SEQUENCE [LARGE SCALE GENOMIC DNA]</scope>
    <source>
        <strain evidence="9 12">CECT 7753</strain>
    </source>
</reference>
<sequence>MKSLKHSLAFIALAASMHTAGAHQSAPAHQATQAAPASDGIPVTRLSRLRVFSDEQTVNQQSKLQYDALLKEADQKNALVDDNHPQVQRLRAIAKRIIPHVARWNPEAAEWNWEVNLLNSDQVNAFCMPGGRIAFFTGILTKLNMTDDEVAMVMGHEIAHALREHARKRQGESQVAAIAGKLGGIAASALFGIDPNLTDFGGRMAAQAAVLKFSRGEETEADLVGIDLAARAGFDPRAGIALWRKMGAVNARAPIEFLSTHPSGETRIAEMNKSMPLVLPVYARTRGTTVAKLPAYRTTPLPKA</sequence>
<dbReference type="PANTHER" id="PTHR22726:SF1">
    <property type="entry name" value="METALLOENDOPEPTIDASE OMA1, MITOCHONDRIAL"/>
    <property type="match status" value="1"/>
</dbReference>
<evidence type="ECO:0000256" key="3">
    <source>
        <dbReference type="ARBA" id="ARBA00022801"/>
    </source>
</evidence>
<dbReference type="EMBL" id="CP040017">
    <property type="protein sequence ID" value="QCP13270.1"/>
    <property type="molecule type" value="Genomic_DNA"/>
</dbReference>
<keyword evidence="1 6" id="KW-0645">Protease</keyword>
<dbReference type="GO" id="GO:0004222">
    <property type="term" value="F:metalloendopeptidase activity"/>
    <property type="evidence" value="ECO:0007669"/>
    <property type="project" value="InterPro"/>
</dbReference>
<keyword evidence="4 6" id="KW-0862">Zinc</keyword>
<dbReference type="InterPro" id="IPR001915">
    <property type="entry name" value="Peptidase_M48"/>
</dbReference>
<gene>
    <name evidence="10" type="ORF">FCL38_24690</name>
    <name evidence="9" type="ORF">FHS02_005365</name>
</gene>
<evidence type="ECO:0000256" key="4">
    <source>
        <dbReference type="ARBA" id="ARBA00022833"/>
    </source>
</evidence>
<evidence type="ECO:0000313" key="9">
    <source>
        <dbReference type="EMBL" id="MBB3224500.1"/>
    </source>
</evidence>
<accession>A0A4P8HX84</accession>
<dbReference type="RefSeq" id="WP_137316061.1">
    <property type="nucleotide sequence ID" value="NZ_CP040017.1"/>
</dbReference>
<dbReference type="InterPro" id="IPR051156">
    <property type="entry name" value="Mito/Outer_Membr_Metalloprot"/>
</dbReference>
<proteinExistence type="inferred from homology"/>
<evidence type="ECO:0000256" key="1">
    <source>
        <dbReference type="ARBA" id="ARBA00022670"/>
    </source>
</evidence>
<reference evidence="10 11" key="1">
    <citation type="submission" date="2019-05" db="EMBL/GenBank/DDBJ databases">
        <title>Draft Genome Sequences of Six Type Strains of the Genus Massilia.</title>
        <authorList>
            <person name="Miess H."/>
            <person name="Frediansyhah A."/>
            <person name="Gross H."/>
        </authorList>
    </citation>
    <scope>NUCLEOTIDE SEQUENCE [LARGE SCALE GENOMIC DNA]</scope>
    <source>
        <strain evidence="10 11">DSMZ 26121</strain>
    </source>
</reference>
<feature type="signal peptide" evidence="7">
    <location>
        <begin position="1"/>
        <end position="22"/>
    </location>
</feature>
<name>A0A4P8HX84_9BURK</name>
<keyword evidence="7" id="KW-0732">Signal</keyword>
<evidence type="ECO:0000256" key="6">
    <source>
        <dbReference type="RuleBase" id="RU003983"/>
    </source>
</evidence>
<dbReference type="CDD" id="cd07331">
    <property type="entry name" value="M48C_Oma1_like"/>
    <property type="match status" value="1"/>
</dbReference>
<dbReference type="Proteomes" id="UP000584325">
    <property type="component" value="Unassembled WGS sequence"/>
</dbReference>
<feature type="domain" description="Peptidase M48" evidence="8">
    <location>
        <begin position="89"/>
        <end position="273"/>
    </location>
</feature>
<evidence type="ECO:0000313" key="11">
    <source>
        <dbReference type="Proteomes" id="UP000298763"/>
    </source>
</evidence>
<evidence type="ECO:0000259" key="8">
    <source>
        <dbReference type="Pfam" id="PF01435"/>
    </source>
</evidence>
<dbReference type="OrthoDB" id="9810445at2"/>
<dbReference type="EMBL" id="JACHXS010000013">
    <property type="protein sequence ID" value="MBB3224500.1"/>
    <property type="molecule type" value="Genomic_DNA"/>
</dbReference>
<protein>
    <submittedName>
        <fullName evidence="10">M48 family metallopeptidase</fullName>
    </submittedName>
    <submittedName>
        <fullName evidence="9">Putative Zn-dependent protease</fullName>
    </submittedName>
</protein>
<dbReference type="GO" id="GO:0046872">
    <property type="term" value="F:metal ion binding"/>
    <property type="evidence" value="ECO:0007669"/>
    <property type="project" value="UniProtKB-KW"/>
</dbReference>
<organism evidence="9 12">
    <name type="scientific">Pseudoduganella umbonata</name>
    <dbReference type="NCBI Taxonomy" id="864828"/>
    <lineage>
        <taxon>Bacteria</taxon>
        <taxon>Pseudomonadati</taxon>
        <taxon>Pseudomonadota</taxon>
        <taxon>Betaproteobacteria</taxon>
        <taxon>Burkholderiales</taxon>
        <taxon>Oxalobacteraceae</taxon>
        <taxon>Telluria group</taxon>
        <taxon>Pseudoduganella</taxon>
    </lineage>
</organism>
<keyword evidence="5 6" id="KW-0482">Metalloprotease</keyword>
<dbReference type="Gene3D" id="3.30.2010.10">
    <property type="entry name" value="Metalloproteases ('zincins'), catalytic domain"/>
    <property type="match status" value="1"/>
</dbReference>
<evidence type="ECO:0000256" key="5">
    <source>
        <dbReference type="ARBA" id="ARBA00023049"/>
    </source>
</evidence>
<dbReference type="Proteomes" id="UP000298763">
    <property type="component" value="Chromosome"/>
</dbReference>
<dbReference type="GO" id="GO:0051603">
    <property type="term" value="P:proteolysis involved in protein catabolic process"/>
    <property type="evidence" value="ECO:0007669"/>
    <property type="project" value="TreeGrafter"/>
</dbReference>
<evidence type="ECO:0000256" key="7">
    <source>
        <dbReference type="SAM" id="SignalP"/>
    </source>
</evidence>
<dbReference type="PANTHER" id="PTHR22726">
    <property type="entry name" value="METALLOENDOPEPTIDASE OMA1"/>
    <property type="match status" value="1"/>
</dbReference>
<evidence type="ECO:0000313" key="12">
    <source>
        <dbReference type="Proteomes" id="UP000584325"/>
    </source>
</evidence>
<feature type="chain" id="PRO_5044607618" evidence="7">
    <location>
        <begin position="23"/>
        <end position="304"/>
    </location>
</feature>
<evidence type="ECO:0000313" key="10">
    <source>
        <dbReference type="EMBL" id="QCP13270.1"/>
    </source>
</evidence>
<evidence type="ECO:0000256" key="2">
    <source>
        <dbReference type="ARBA" id="ARBA00022723"/>
    </source>
</evidence>
<dbReference type="Pfam" id="PF01435">
    <property type="entry name" value="Peptidase_M48"/>
    <property type="match status" value="1"/>
</dbReference>
<comment type="similarity">
    <text evidence="6">Belongs to the peptidase M48 family.</text>
</comment>
<keyword evidence="2" id="KW-0479">Metal-binding</keyword>
<keyword evidence="3 6" id="KW-0378">Hydrolase</keyword>
<comment type="cofactor">
    <cofactor evidence="6">
        <name>Zn(2+)</name>
        <dbReference type="ChEBI" id="CHEBI:29105"/>
    </cofactor>
    <text evidence="6">Binds 1 zinc ion per subunit.</text>
</comment>
<dbReference type="GO" id="GO:0016020">
    <property type="term" value="C:membrane"/>
    <property type="evidence" value="ECO:0007669"/>
    <property type="project" value="TreeGrafter"/>
</dbReference>